<dbReference type="RefSeq" id="WP_065038395.1">
    <property type="nucleotide sequence ID" value="NZ_LZLR01000239.1"/>
</dbReference>
<protein>
    <submittedName>
        <fullName evidence="2">Uncharacterized protein</fullName>
    </submittedName>
</protein>
<evidence type="ECO:0000313" key="2">
    <source>
        <dbReference type="EMBL" id="OBK14090.1"/>
    </source>
</evidence>
<accession>A0A1A3MYD2</accession>
<comment type="caution">
    <text evidence="2">The sequence shown here is derived from an EMBL/GenBank/DDBJ whole genome shotgun (WGS) entry which is preliminary data.</text>
</comment>
<organism evidence="2 3">
    <name type="scientific">Mycobacterium asiaticum</name>
    <dbReference type="NCBI Taxonomy" id="1790"/>
    <lineage>
        <taxon>Bacteria</taxon>
        <taxon>Bacillati</taxon>
        <taxon>Actinomycetota</taxon>
        <taxon>Actinomycetes</taxon>
        <taxon>Mycobacteriales</taxon>
        <taxon>Mycobacteriaceae</taxon>
        <taxon>Mycobacterium</taxon>
    </lineage>
</organism>
<dbReference type="OrthoDB" id="4726408at2"/>
<evidence type="ECO:0000313" key="3">
    <source>
        <dbReference type="Proteomes" id="UP000093819"/>
    </source>
</evidence>
<reference evidence="2 3" key="1">
    <citation type="submission" date="2016-06" db="EMBL/GenBank/DDBJ databases">
        <authorList>
            <person name="Kjaerup R.B."/>
            <person name="Dalgaard T.S."/>
            <person name="Juul-Madsen H.R."/>
        </authorList>
    </citation>
    <scope>NUCLEOTIDE SEQUENCE [LARGE SCALE GENOMIC DNA]</scope>
    <source>
        <strain evidence="2 3">1245335.1</strain>
    </source>
</reference>
<dbReference type="Proteomes" id="UP000093819">
    <property type="component" value="Unassembled WGS sequence"/>
</dbReference>
<feature type="compositionally biased region" description="Gly residues" evidence="1">
    <location>
        <begin position="1"/>
        <end position="12"/>
    </location>
</feature>
<proteinExistence type="predicted"/>
<name>A0A1A3MYD2_MYCAS</name>
<evidence type="ECO:0000256" key="1">
    <source>
        <dbReference type="SAM" id="MobiDB-lite"/>
    </source>
</evidence>
<dbReference type="EMBL" id="LZLR01000239">
    <property type="protein sequence ID" value="OBK14090.1"/>
    <property type="molecule type" value="Genomic_DNA"/>
</dbReference>
<feature type="region of interest" description="Disordered" evidence="1">
    <location>
        <begin position="1"/>
        <end position="43"/>
    </location>
</feature>
<sequence>MAGQQRSGGAGIDLGEDAQPAVSEEDKAKAEAQAAAADAPKSDERFVQYLTPLRAANKAVTRPSGAGTGDGSPASRVGVASAECIITEQHWAQVGIAGKSLVFSFDNNWRVPVSQVTDAQLKYLLNDDRRYNGVRFEVVDADGNKVAAK</sequence>
<dbReference type="AlphaFoldDB" id="A0A1A3MYD2"/>
<gene>
    <name evidence="2" type="ORF">A5635_10370</name>
</gene>